<name>A0A221W7Y1_9PSEU</name>
<dbReference type="Pfam" id="PF01436">
    <property type="entry name" value="NHL"/>
    <property type="match status" value="3"/>
</dbReference>
<dbReference type="EC" id="2.7.11.1" evidence="3"/>
<dbReference type="PANTHER" id="PTHR46388:SF2">
    <property type="entry name" value="NHL REPEAT-CONTAINING PROTEIN 2"/>
    <property type="match status" value="1"/>
</dbReference>
<gene>
    <name evidence="3" type="primary">pknD1</name>
    <name evidence="3" type="ORF">AHOG_20985</name>
</gene>
<dbReference type="Gene3D" id="2.120.10.30">
    <property type="entry name" value="TolB, C-terminal domain"/>
    <property type="match status" value="3"/>
</dbReference>
<organism evidence="3 4">
    <name type="scientific">Actinoalloteichus hoggarensis</name>
    <dbReference type="NCBI Taxonomy" id="1470176"/>
    <lineage>
        <taxon>Bacteria</taxon>
        <taxon>Bacillati</taxon>
        <taxon>Actinomycetota</taxon>
        <taxon>Actinomycetes</taxon>
        <taxon>Pseudonocardiales</taxon>
        <taxon>Pseudonocardiaceae</taxon>
        <taxon>Actinoalloteichus</taxon>
    </lineage>
</organism>
<dbReference type="EMBL" id="CP022521">
    <property type="protein sequence ID" value="ASO21813.1"/>
    <property type="molecule type" value="Genomic_DNA"/>
</dbReference>
<keyword evidence="4" id="KW-1185">Reference proteome</keyword>
<dbReference type="RefSeq" id="WP_093942893.1">
    <property type="nucleotide sequence ID" value="NZ_CP022521.1"/>
</dbReference>
<evidence type="ECO:0000256" key="1">
    <source>
        <dbReference type="SAM" id="MobiDB-lite"/>
    </source>
</evidence>
<proteinExistence type="predicted"/>
<dbReference type="GO" id="GO:0004674">
    <property type="term" value="F:protein serine/threonine kinase activity"/>
    <property type="evidence" value="ECO:0007669"/>
    <property type="project" value="UniProtKB-EC"/>
</dbReference>
<dbReference type="AlphaFoldDB" id="A0A221W7Y1"/>
<dbReference type="InterPro" id="IPR013783">
    <property type="entry name" value="Ig-like_fold"/>
</dbReference>
<accession>A0A221W7Y1</accession>
<evidence type="ECO:0000313" key="3">
    <source>
        <dbReference type="EMBL" id="ASO21813.1"/>
    </source>
</evidence>
<dbReference type="KEGG" id="ahg:AHOG_20985"/>
<evidence type="ECO:0000313" key="4">
    <source>
        <dbReference type="Proteomes" id="UP000204221"/>
    </source>
</evidence>
<protein>
    <submittedName>
        <fullName evidence="3">Serine/threonine-protein kinase PknD</fullName>
        <ecNumber evidence="3">2.7.11.1</ecNumber>
    </submittedName>
</protein>
<evidence type="ECO:0000259" key="2">
    <source>
        <dbReference type="Pfam" id="PF25021"/>
    </source>
</evidence>
<keyword evidence="3" id="KW-0808">Transferase</keyword>
<reference evidence="3 4" key="1">
    <citation type="submission" date="2017-07" db="EMBL/GenBank/DDBJ databases">
        <title>Complete genome sequence of Actinoalloteichus hoggarensis DSM 45943, type strain of Actinoalloteichus hoggarensis.</title>
        <authorList>
            <person name="Ruckert C."/>
            <person name="Nouioui I."/>
            <person name="Willmese J."/>
            <person name="van Wezel G."/>
            <person name="Klenk H.-P."/>
            <person name="Kalinowski J."/>
            <person name="Zotchev S.B."/>
        </authorList>
    </citation>
    <scope>NUCLEOTIDE SEQUENCE [LARGE SCALE GENOMIC DNA]</scope>
    <source>
        <strain evidence="3 4">DSM 45943</strain>
    </source>
</reference>
<dbReference type="Proteomes" id="UP000204221">
    <property type="component" value="Chromosome"/>
</dbReference>
<dbReference type="Gene3D" id="2.40.10.500">
    <property type="match status" value="2"/>
</dbReference>
<feature type="domain" description="Teneurin NHL" evidence="2">
    <location>
        <begin position="144"/>
        <end position="193"/>
    </location>
</feature>
<dbReference type="PANTHER" id="PTHR46388">
    <property type="entry name" value="NHL REPEAT-CONTAINING PROTEIN 2"/>
    <property type="match status" value="1"/>
</dbReference>
<dbReference type="InterPro" id="IPR011042">
    <property type="entry name" value="6-blade_b-propeller_TolB-like"/>
</dbReference>
<keyword evidence="3" id="KW-0418">Kinase</keyword>
<feature type="region of interest" description="Disordered" evidence="1">
    <location>
        <begin position="1"/>
        <end position="36"/>
    </location>
</feature>
<dbReference type="GO" id="GO:0005975">
    <property type="term" value="P:carbohydrate metabolic process"/>
    <property type="evidence" value="ECO:0007669"/>
    <property type="project" value="UniProtKB-ARBA"/>
</dbReference>
<dbReference type="Pfam" id="PF25021">
    <property type="entry name" value="TEN_NHL"/>
    <property type="match status" value="2"/>
</dbReference>
<dbReference type="InterPro" id="IPR056822">
    <property type="entry name" value="TEN_NHL"/>
</dbReference>
<feature type="compositionally biased region" description="Low complexity" evidence="1">
    <location>
        <begin position="14"/>
        <end position="24"/>
    </location>
</feature>
<feature type="domain" description="Teneurin NHL" evidence="2">
    <location>
        <begin position="87"/>
        <end position="138"/>
    </location>
</feature>
<sequence length="449" mass="45471">MTGSMTSRPGSTGGTDAVVTTVAGVGTGGSDEDRDGRAVRTQLRRPTGIAVDAARKIVYIADAGNHRVRRIQHGVITTVAGTGEAGSGGDGGAAVAARLASPTGVAVDDNGILYIADRDNHRVRRVDHTGHITTVAGTGEPGPGGDGGAAVAARLASPTGVAVDDNGILYIADRDNHRVRRVDHTGHITTVAGGGAAVRDRLVEPTAIAVDRAGVVYVAEYGADRVSRIEPGGTVTTIAGRGVDDDRAGSRLCGPCGVAVGGDGDVYIADTGGHRVRKLAAGVLRTVAGTGLPGRGELGGRAVTTPFDSPRGVAVDEFGNVFVADTGSHRIRKITLVDRVATVGGDGQRPAPGSIFPRPLTVRITREGRPVIAVPVTFTITGDTTSGARFSESTPTRWVARTNLAGEAAAELTAGPTPGTVRIEAAVGIRVAAFTAAVESPRAAASPAR</sequence>
<dbReference type="SUPFAM" id="SSF101898">
    <property type="entry name" value="NHL repeat"/>
    <property type="match status" value="1"/>
</dbReference>
<dbReference type="InterPro" id="IPR001258">
    <property type="entry name" value="NHL_repeat"/>
</dbReference>
<dbReference type="Gene3D" id="2.60.40.10">
    <property type="entry name" value="Immunoglobulins"/>
    <property type="match status" value="1"/>
</dbReference>
<dbReference type="OrthoDB" id="9762443at2"/>
<dbReference type="PROSITE" id="PS51125">
    <property type="entry name" value="NHL"/>
    <property type="match status" value="1"/>
</dbReference>